<name>A0A436ZR52_ARTFL</name>
<accession>A0A436ZR52</accession>
<dbReference type="GeneID" id="93591551"/>
<evidence type="ECO:0000313" key="2">
    <source>
        <dbReference type="EMBL" id="RVD81374.1"/>
    </source>
</evidence>
<reference evidence="2 3" key="1">
    <citation type="submission" date="2019-01" db="EMBL/GenBank/DDBJ databases">
        <title>Intercellular communication is required for trap formation in the nematode-trapping fungus Duddingtonia flagrans.</title>
        <authorList>
            <person name="Youssar L."/>
            <person name="Wernet V."/>
            <person name="Hensel N."/>
            <person name="Hildebrandt H.-G."/>
            <person name="Fischer R."/>
        </authorList>
    </citation>
    <scope>NUCLEOTIDE SEQUENCE [LARGE SCALE GENOMIC DNA]</scope>
    <source>
        <strain evidence="2 3">CBS H-5679</strain>
    </source>
</reference>
<organism evidence="2 3">
    <name type="scientific">Arthrobotrys flagrans</name>
    <name type="common">Nematode-trapping fungus</name>
    <name type="synonym">Trichothecium flagrans</name>
    <dbReference type="NCBI Taxonomy" id="97331"/>
    <lineage>
        <taxon>Eukaryota</taxon>
        <taxon>Fungi</taxon>
        <taxon>Dikarya</taxon>
        <taxon>Ascomycota</taxon>
        <taxon>Pezizomycotina</taxon>
        <taxon>Orbiliomycetes</taxon>
        <taxon>Orbiliales</taxon>
        <taxon>Orbiliaceae</taxon>
        <taxon>Arthrobotrys</taxon>
    </lineage>
</organism>
<dbReference type="RefSeq" id="XP_067486918.1">
    <property type="nucleotide sequence ID" value="XM_067639096.1"/>
</dbReference>
<keyword evidence="3" id="KW-1185">Reference proteome</keyword>
<dbReference type="VEuPathDB" id="FungiDB:DFL_009240"/>
<evidence type="ECO:0000256" key="1">
    <source>
        <dbReference type="SAM" id="MobiDB-lite"/>
    </source>
</evidence>
<protein>
    <recommendedName>
        <fullName evidence="4">F-box domain-containing protein</fullName>
    </recommendedName>
</protein>
<dbReference type="EMBL" id="SAEB01000012">
    <property type="protein sequence ID" value="RVD81374.1"/>
    <property type="molecule type" value="Genomic_DNA"/>
</dbReference>
<feature type="region of interest" description="Disordered" evidence="1">
    <location>
        <begin position="1"/>
        <end position="31"/>
    </location>
</feature>
<dbReference type="OrthoDB" id="5323260at2759"/>
<comment type="caution">
    <text evidence="2">The sequence shown here is derived from an EMBL/GenBank/DDBJ whole genome shotgun (WGS) entry which is preliminary data.</text>
</comment>
<evidence type="ECO:0008006" key="4">
    <source>
        <dbReference type="Google" id="ProtNLM"/>
    </source>
</evidence>
<evidence type="ECO:0000313" key="3">
    <source>
        <dbReference type="Proteomes" id="UP000283090"/>
    </source>
</evidence>
<dbReference type="Proteomes" id="UP000283090">
    <property type="component" value="Unassembled WGS sequence"/>
</dbReference>
<dbReference type="AlphaFoldDB" id="A0A436ZR52"/>
<proteinExistence type="predicted"/>
<gene>
    <name evidence="2" type="ORF">DFL_009240</name>
</gene>
<sequence>MWSSFSLSHREDKPTLRHGGTGSKRTSIEPADTNLPLESQIKLKFQGLVGTQLQSITEIDYPDLEEFFQTLTETLKTLPNLRTLEIRSNGIENASKISTFWKRYDPNIKAFFLKNPELENLSWLNRFEVIKPMCSKQIRFGQAYMGLLHCAANAQCQISEIRINAPNILQCEEGFIADNLRQLLSRPKSEQYVGLYKDTFANITHLEIPILLWRCYCGGFRQNLPPSLLFLALLRNVEELVITRLRVRYSHYYEWEFQPDLFVPGDLILPRLRRLEIIEIGILHPVVQFLKANKASLRKLVCISTFNQRVLRVDMIEILSAIHHDLDLDYYRIDFLTNKDIGKLCYLCVEVRKSCGETGFEKDKKYNYRVGTKCEFQSRVGYSAESEESHLQTNQSRWMNKTTWEEFISGVQEITAGVCKEHWDGDMKPASALLCY</sequence>